<protein>
    <recommendedName>
        <fullName evidence="5">Autophagy-related protein 27</fullName>
    </recommendedName>
</protein>
<evidence type="ECO:0000313" key="4">
    <source>
        <dbReference type="Proteomes" id="UP001345691"/>
    </source>
</evidence>
<gene>
    <name evidence="3" type="ORF">LTR69_011152</name>
</gene>
<sequence length="277" mass="30868">MYGFKKFSWILVLTNIWFSTSSAYDNGPYCNTIDAECLLSSCDERVWIDIISNSAITSTIYLMPEDAIEFGLEAIDINKEDKDITLPWEFVRSITMSLRDIEAHDCGECGHLKTVSNPESVFCISSSVGTLGAVVITLVHFLEDCNESNFVKEVEAMPVAQTTYEKGYINEMINCDDLASAEEDDFCIVALYGTSKCTPCPHMDGGPENDLTMDTSLLYTIKTGWTVEDPHLAIKRKIATGVFLASFLAIGLGVAWLRHCWRGARSKITAALWCRYV</sequence>
<feature type="chain" id="PRO_5045043193" description="Autophagy-related protein 27" evidence="2">
    <location>
        <begin position="24"/>
        <end position="277"/>
    </location>
</feature>
<keyword evidence="1" id="KW-0472">Membrane</keyword>
<evidence type="ECO:0000256" key="1">
    <source>
        <dbReference type="SAM" id="Phobius"/>
    </source>
</evidence>
<feature type="signal peptide" evidence="2">
    <location>
        <begin position="1"/>
        <end position="23"/>
    </location>
</feature>
<organism evidence="3 4">
    <name type="scientific">Exophiala sideris</name>
    <dbReference type="NCBI Taxonomy" id="1016849"/>
    <lineage>
        <taxon>Eukaryota</taxon>
        <taxon>Fungi</taxon>
        <taxon>Dikarya</taxon>
        <taxon>Ascomycota</taxon>
        <taxon>Pezizomycotina</taxon>
        <taxon>Eurotiomycetes</taxon>
        <taxon>Chaetothyriomycetidae</taxon>
        <taxon>Chaetothyriales</taxon>
        <taxon>Herpotrichiellaceae</taxon>
        <taxon>Exophiala</taxon>
    </lineage>
</organism>
<evidence type="ECO:0000313" key="3">
    <source>
        <dbReference type="EMBL" id="KAK5049188.1"/>
    </source>
</evidence>
<feature type="transmembrane region" description="Helical" evidence="1">
    <location>
        <begin position="238"/>
        <end position="257"/>
    </location>
</feature>
<accession>A0ABR0IVI3</accession>
<keyword evidence="1" id="KW-1133">Transmembrane helix</keyword>
<keyword evidence="1" id="KW-0812">Transmembrane</keyword>
<name>A0ABR0IVI3_9EURO</name>
<evidence type="ECO:0008006" key="5">
    <source>
        <dbReference type="Google" id="ProtNLM"/>
    </source>
</evidence>
<keyword evidence="4" id="KW-1185">Reference proteome</keyword>
<keyword evidence="2" id="KW-0732">Signal</keyword>
<proteinExistence type="predicted"/>
<reference evidence="3 4" key="1">
    <citation type="submission" date="2023-08" db="EMBL/GenBank/DDBJ databases">
        <title>Black Yeasts Isolated from many extreme environments.</title>
        <authorList>
            <person name="Coleine C."/>
            <person name="Stajich J.E."/>
            <person name="Selbmann L."/>
        </authorList>
    </citation>
    <scope>NUCLEOTIDE SEQUENCE [LARGE SCALE GENOMIC DNA]</scope>
    <source>
        <strain evidence="3 4">CCFEE 6328</strain>
    </source>
</reference>
<evidence type="ECO:0000256" key="2">
    <source>
        <dbReference type="SAM" id="SignalP"/>
    </source>
</evidence>
<dbReference type="Proteomes" id="UP001345691">
    <property type="component" value="Unassembled WGS sequence"/>
</dbReference>
<comment type="caution">
    <text evidence="3">The sequence shown here is derived from an EMBL/GenBank/DDBJ whole genome shotgun (WGS) entry which is preliminary data.</text>
</comment>
<dbReference type="EMBL" id="JAVRRF010000047">
    <property type="protein sequence ID" value="KAK5049188.1"/>
    <property type="molecule type" value="Genomic_DNA"/>
</dbReference>